<feature type="compositionally biased region" description="Basic and acidic residues" evidence="3">
    <location>
        <begin position="1188"/>
        <end position="1203"/>
    </location>
</feature>
<feature type="region of interest" description="Disordered" evidence="3">
    <location>
        <begin position="1170"/>
        <end position="1203"/>
    </location>
</feature>
<reference evidence="5 6" key="1">
    <citation type="journal article" date="2021" name="Sci. Rep.">
        <title>The genome of the diatom Chaetoceros tenuissimus carries an ancient integrated fragment of an extant virus.</title>
        <authorList>
            <person name="Hongo Y."/>
            <person name="Kimura K."/>
            <person name="Takaki Y."/>
            <person name="Yoshida Y."/>
            <person name="Baba S."/>
            <person name="Kobayashi G."/>
            <person name="Nagasaki K."/>
            <person name="Hano T."/>
            <person name="Tomaru Y."/>
        </authorList>
    </citation>
    <scope>NUCLEOTIDE SEQUENCE [LARGE SCALE GENOMIC DNA]</scope>
    <source>
        <strain evidence="5 6">NIES-3715</strain>
    </source>
</reference>
<dbReference type="SUPFAM" id="SSF47370">
    <property type="entry name" value="Bromodomain"/>
    <property type="match status" value="1"/>
</dbReference>
<feature type="compositionally biased region" description="Basic residues" evidence="3">
    <location>
        <begin position="1"/>
        <end position="12"/>
    </location>
</feature>
<dbReference type="InterPro" id="IPR017956">
    <property type="entry name" value="AT_hook_DNA-bd_motif"/>
</dbReference>
<dbReference type="CDD" id="cd04369">
    <property type="entry name" value="Bromodomain"/>
    <property type="match status" value="1"/>
</dbReference>
<accession>A0AAD3H651</accession>
<feature type="compositionally biased region" description="Basic residues" evidence="3">
    <location>
        <begin position="139"/>
        <end position="148"/>
    </location>
</feature>
<feature type="compositionally biased region" description="Basic and acidic residues" evidence="3">
    <location>
        <begin position="386"/>
        <end position="403"/>
    </location>
</feature>
<dbReference type="SMART" id="SM00297">
    <property type="entry name" value="BROMO"/>
    <property type="match status" value="1"/>
</dbReference>
<feature type="region of interest" description="Disordered" evidence="3">
    <location>
        <begin position="1"/>
        <end position="253"/>
    </location>
</feature>
<feature type="compositionally biased region" description="Polar residues" evidence="3">
    <location>
        <begin position="178"/>
        <end position="191"/>
    </location>
</feature>
<dbReference type="SMART" id="SM00384">
    <property type="entry name" value="AT_hook"/>
    <property type="match status" value="4"/>
</dbReference>
<evidence type="ECO:0000313" key="5">
    <source>
        <dbReference type="EMBL" id="GFH51438.1"/>
    </source>
</evidence>
<dbReference type="InterPro" id="IPR001487">
    <property type="entry name" value="Bromodomain"/>
</dbReference>
<dbReference type="Gene3D" id="1.20.920.10">
    <property type="entry name" value="Bromodomain-like"/>
    <property type="match status" value="1"/>
</dbReference>
<feature type="compositionally biased region" description="Low complexity" evidence="3">
    <location>
        <begin position="410"/>
        <end position="421"/>
    </location>
</feature>
<dbReference type="Gene3D" id="3.40.630.30">
    <property type="match status" value="1"/>
</dbReference>
<sequence length="1280" mass="147310">MVHSPLRTRRGRSSHEKSPHREALTSPRRSSRLNSPKPVETFNSILSPRTSSRLRRLRSNVSDDSILDEQVEIKSIGRGNSNEDIESNSRNENDEQVEPTVKRKRGRPRKYPVNVEQPVSSKEKAKEQEVVVGNSTPVTRKRGRPRKYPRPEEVEEKKEDNKTPVKRGRGRPPKRRMSPNSTVKLSPTTSPALKRRRTRSSIGRLETIVNSTDKSKVPIRKSSRTPRKRSLDIKEDVTSRRSPRPIRNSLDDQRKLDSINSTLPFRALDPMWRTHLLLELQRRVRRKVDPYGFFSKPVDPEEDECPDYYDIVDKRQTMCFDQMHDMIEKGKIQSVAQFKKCLDRIVRCARLYNTDEDNFVRKQADLIEERSEPIINSIIEKWGEKEEREKNELKEKKNAELLHRQKMTRANRSQSISSSYSEESRPSRASRERGRPRRGRKSSRDDLKSRPKRQRAINVKYADDEDSTGHISESDFLPQNPDEDEDDISIEGIDIPFCKPMLVGSTMTPCDTREEWLKICHEMSVVCNEAARRSTLRSDPNARRYEKPLSEIYMKERLEYDDPLEGFVVRTKSEPHHLQGFILVTRFTTWRRTFRFVSSDDPAALITPTDHRLHITDKDGQLTKDLQECEKDDSTPNEGFKYPRICEISLLGGLGCGGALLSRALSELRQSKKYDYVVLQSTKMAIPFYERHGFVRVGAVTRFNDVEQLPEVAYRHWSEIVNGEAVEPSYMMARRLKTSREQNPTSPPETIANGDVDHNERLLEIESALKSVHSLLSDALTIRIGSAAYTNSFREILSAAREFAISADDYSLVKMIDKSMSEFTGSHFGKSKRLLRSELRHCNSSRYFDDEDIHDDEEISDHSIDPVDPVALEEPVEKMPVSTLLVVDNVPFEPDSVENEGNLAEEENKESLKSESDLIAEVPVTMMENDNFFNVNIVGEGVDFEHGLAKAILPSSLKPSRELQEAQSLALENLTSFLCKRSKHSERQEEQVAIGDEIMLKIEKKNRTAIWVDAKVTRRAYMKDDTPNYTGHNAFRVEWDDDNKTRKESRILDKNNRGIGKEWCTEIDFASFSVLPLSVLDSLLIGSQVKYAHENGKIVEGIITQRVGQGLELEPKFVIEIGREKKRGRPAKSEEDYATIKLSAGAIREGVTISESNYATARRLLRSNKFEHLNQSEKMPGTEDNDENEQKKNLKESKKSEVLDAESWAKHRIEKLKLANISDEEKKNRKKKCKKIDELIIRLPTGIGRQQNQEQKVEKEDEPVEEEKPQEPRRSSRLKK</sequence>
<organism evidence="5 6">
    <name type="scientific">Chaetoceros tenuissimus</name>
    <dbReference type="NCBI Taxonomy" id="426638"/>
    <lineage>
        <taxon>Eukaryota</taxon>
        <taxon>Sar</taxon>
        <taxon>Stramenopiles</taxon>
        <taxon>Ochrophyta</taxon>
        <taxon>Bacillariophyta</taxon>
        <taxon>Coscinodiscophyceae</taxon>
        <taxon>Chaetocerotophycidae</taxon>
        <taxon>Chaetocerotales</taxon>
        <taxon>Chaetocerotaceae</taxon>
        <taxon>Chaetoceros</taxon>
    </lineage>
</organism>
<dbReference type="Pfam" id="PF00439">
    <property type="entry name" value="Bromodomain"/>
    <property type="match status" value="1"/>
</dbReference>
<dbReference type="SUPFAM" id="SSF55729">
    <property type="entry name" value="Acyl-CoA N-acyltransferases (Nat)"/>
    <property type="match status" value="1"/>
</dbReference>
<feature type="compositionally biased region" description="Basic and acidic residues" evidence="3">
    <location>
        <begin position="13"/>
        <end position="23"/>
    </location>
</feature>
<evidence type="ECO:0000259" key="4">
    <source>
        <dbReference type="PROSITE" id="PS50014"/>
    </source>
</evidence>
<keyword evidence="1 2" id="KW-0103">Bromodomain</keyword>
<keyword evidence="6" id="KW-1185">Reference proteome</keyword>
<feature type="compositionally biased region" description="Basic and acidic residues" evidence="3">
    <location>
        <begin position="229"/>
        <end position="239"/>
    </location>
</feature>
<feature type="region of interest" description="Disordered" evidence="3">
    <location>
        <begin position="1242"/>
        <end position="1280"/>
    </location>
</feature>
<dbReference type="GO" id="GO:0003677">
    <property type="term" value="F:DNA binding"/>
    <property type="evidence" value="ECO:0007669"/>
    <property type="project" value="InterPro"/>
</dbReference>
<feature type="compositionally biased region" description="Basic residues" evidence="3">
    <location>
        <begin position="217"/>
        <end position="228"/>
    </location>
</feature>
<dbReference type="PROSITE" id="PS50014">
    <property type="entry name" value="BROMODOMAIN_2"/>
    <property type="match status" value="1"/>
</dbReference>
<comment type="caution">
    <text evidence="5">The sequence shown here is derived from an EMBL/GenBank/DDBJ whole genome shotgun (WGS) entry which is preliminary data.</text>
</comment>
<dbReference type="InterPro" id="IPR036427">
    <property type="entry name" value="Bromodomain-like_sf"/>
</dbReference>
<dbReference type="PRINTS" id="PR00929">
    <property type="entry name" value="ATHOOK"/>
</dbReference>
<feature type="compositionally biased region" description="Basic and acidic residues" evidence="3">
    <location>
        <begin position="422"/>
        <end position="433"/>
    </location>
</feature>
<dbReference type="AlphaFoldDB" id="A0AAD3H651"/>
<proteinExistence type="predicted"/>
<evidence type="ECO:0000256" key="1">
    <source>
        <dbReference type="ARBA" id="ARBA00023117"/>
    </source>
</evidence>
<dbReference type="Proteomes" id="UP001054902">
    <property type="component" value="Unassembled WGS sequence"/>
</dbReference>
<protein>
    <recommendedName>
        <fullName evidence="4">Bromo domain-containing protein</fullName>
    </recommendedName>
</protein>
<feature type="compositionally biased region" description="Basic residues" evidence="3">
    <location>
        <begin position="164"/>
        <end position="177"/>
    </location>
</feature>
<feature type="region of interest" description="Disordered" evidence="3">
    <location>
        <begin position="386"/>
        <end position="485"/>
    </location>
</feature>
<dbReference type="InterPro" id="IPR016181">
    <property type="entry name" value="Acyl_CoA_acyltransferase"/>
</dbReference>
<name>A0AAD3H651_9STRA</name>
<evidence type="ECO:0000313" key="6">
    <source>
        <dbReference type="Proteomes" id="UP001054902"/>
    </source>
</evidence>
<feature type="compositionally biased region" description="Basic and acidic residues" evidence="3">
    <location>
        <begin position="149"/>
        <end position="163"/>
    </location>
</feature>
<evidence type="ECO:0000256" key="2">
    <source>
        <dbReference type="PROSITE-ProRule" id="PRU00035"/>
    </source>
</evidence>
<dbReference type="EMBL" id="BLLK01000045">
    <property type="protein sequence ID" value="GFH51438.1"/>
    <property type="molecule type" value="Genomic_DNA"/>
</dbReference>
<gene>
    <name evidence="5" type="ORF">CTEN210_07914</name>
</gene>
<feature type="domain" description="Bromo" evidence="4">
    <location>
        <begin position="286"/>
        <end position="360"/>
    </location>
</feature>
<evidence type="ECO:0000256" key="3">
    <source>
        <dbReference type="SAM" id="MobiDB-lite"/>
    </source>
</evidence>